<evidence type="ECO:0000256" key="1">
    <source>
        <dbReference type="SAM" id="MobiDB-lite"/>
    </source>
</evidence>
<sequence length="68" mass="7320">MGLGRTAGQDLLTAAPQRDGFPATHEGDMVLKKPPAGSSPCKLLWEMLKEERLGRVANCLGSVPVRLF</sequence>
<keyword evidence="3" id="KW-1185">Reference proteome</keyword>
<dbReference type="EMBL" id="JAQIZT010000013">
    <property type="protein sequence ID" value="KAJ6975337.1"/>
    <property type="molecule type" value="Genomic_DNA"/>
</dbReference>
<dbReference type="AlphaFoldDB" id="A0AAD6Q1A9"/>
<evidence type="ECO:0000313" key="2">
    <source>
        <dbReference type="EMBL" id="KAJ6975337.1"/>
    </source>
</evidence>
<feature type="region of interest" description="Disordered" evidence="1">
    <location>
        <begin position="1"/>
        <end position="36"/>
    </location>
</feature>
<reference evidence="2" key="1">
    <citation type="journal article" date="2023" name="Mol. Ecol. Resour.">
        <title>Chromosome-level genome assembly of a triploid poplar Populus alba 'Berolinensis'.</title>
        <authorList>
            <person name="Chen S."/>
            <person name="Yu Y."/>
            <person name="Wang X."/>
            <person name="Wang S."/>
            <person name="Zhang T."/>
            <person name="Zhou Y."/>
            <person name="He R."/>
            <person name="Meng N."/>
            <person name="Wang Y."/>
            <person name="Liu W."/>
            <person name="Liu Z."/>
            <person name="Liu J."/>
            <person name="Guo Q."/>
            <person name="Huang H."/>
            <person name="Sederoff R.R."/>
            <person name="Wang G."/>
            <person name="Qu G."/>
            <person name="Chen S."/>
        </authorList>
    </citation>
    <scope>NUCLEOTIDE SEQUENCE</scope>
    <source>
        <strain evidence="2">SC-2020</strain>
    </source>
</reference>
<name>A0AAD6Q1A9_9ROSI</name>
<proteinExistence type="predicted"/>
<organism evidence="2 3">
    <name type="scientific">Populus alba x Populus x berolinensis</name>
    <dbReference type="NCBI Taxonomy" id="444605"/>
    <lineage>
        <taxon>Eukaryota</taxon>
        <taxon>Viridiplantae</taxon>
        <taxon>Streptophyta</taxon>
        <taxon>Embryophyta</taxon>
        <taxon>Tracheophyta</taxon>
        <taxon>Spermatophyta</taxon>
        <taxon>Magnoliopsida</taxon>
        <taxon>eudicotyledons</taxon>
        <taxon>Gunneridae</taxon>
        <taxon>Pentapetalae</taxon>
        <taxon>rosids</taxon>
        <taxon>fabids</taxon>
        <taxon>Malpighiales</taxon>
        <taxon>Salicaceae</taxon>
        <taxon>Saliceae</taxon>
        <taxon>Populus</taxon>
    </lineage>
</organism>
<gene>
    <name evidence="2" type="ORF">NC653_031249</name>
</gene>
<evidence type="ECO:0000313" key="3">
    <source>
        <dbReference type="Proteomes" id="UP001164929"/>
    </source>
</evidence>
<comment type="caution">
    <text evidence="2">The sequence shown here is derived from an EMBL/GenBank/DDBJ whole genome shotgun (WGS) entry which is preliminary data.</text>
</comment>
<dbReference type="Proteomes" id="UP001164929">
    <property type="component" value="Chromosome 13"/>
</dbReference>
<protein>
    <submittedName>
        <fullName evidence="2">Uncharacterized protein</fullName>
    </submittedName>
</protein>
<accession>A0AAD6Q1A9</accession>